<keyword evidence="1" id="KW-1133">Transmembrane helix</keyword>
<dbReference type="Pfam" id="PF04892">
    <property type="entry name" value="VanZ"/>
    <property type="match status" value="1"/>
</dbReference>
<keyword evidence="1" id="KW-0812">Transmembrane</keyword>
<gene>
    <name evidence="3" type="ORF">KEU06_27790</name>
</gene>
<feature type="transmembrane region" description="Helical" evidence="1">
    <location>
        <begin position="59"/>
        <end position="78"/>
    </location>
</feature>
<feature type="transmembrane region" description="Helical" evidence="1">
    <location>
        <begin position="37"/>
        <end position="54"/>
    </location>
</feature>
<evidence type="ECO:0000259" key="2">
    <source>
        <dbReference type="Pfam" id="PF04892"/>
    </source>
</evidence>
<dbReference type="AlphaFoldDB" id="A0A942E2Q0"/>
<keyword evidence="4" id="KW-1185">Reference proteome</keyword>
<protein>
    <submittedName>
        <fullName evidence="3">VanZ family protein</fullName>
    </submittedName>
</protein>
<reference evidence="3" key="1">
    <citation type="submission" date="2021-04" db="EMBL/GenBank/DDBJ databases">
        <title>Pseudaminobacter soli sp. nov., isolated from paddy soil contaminated by heavy metals.</title>
        <authorList>
            <person name="Zhang K."/>
        </authorList>
    </citation>
    <scope>NUCLEOTIDE SEQUENCE</scope>
    <source>
        <strain evidence="3">19-2017</strain>
    </source>
</reference>
<dbReference type="InterPro" id="IPR017015">
    <property type="entry name" value="UCP033367_VanZ"/>
</dbReference>
<dbReference type="Proteomes" id="UP000680348">
    <property type="component" value="Unassembled WGS sequence"/>
</dbReference>
<dbReference type="InterPro" id="IPR006976">
    <property type="entry name" value="VanZ-like"/>
</dbReference>
<comment type="caution">
    <text evidence="3">The sequence shown here is derived from an EMBL/GenBank/DDBJ whole genome shotgun (WGS) entry which is preliminary data.</text>
</comment>
<keyword evidence="1" id="KW-0472">Membrane</keyword>
<feature type="domain" description="VanZ-like" evidence="2">
    <location>
        <begin position="34"/>
        <end position="103"/>
    </location>
</feature>
<name>A0A942E2Q0_9HYPH</name>
<feature type="transmembrane region" description="Helical" evidence="1">
    <location>
        <begin position="90"/>
        <end position="111"/>
    </location>
</feature>
<dbReference type="EMBL" id="JAGWCR010000025">
    <property type="protein sequence ID" value="MBS3652396.1"/>
    <property type="molecule type" value="Genomic_DNA"/>
</dbReference>
<evidence type="ECO:0000256" key="1">
    <source>
        <dbReference type="SAM" id="Phobius"/>
    </source>
</evidence>
<sequence length="114" mass="12390">MIKSFARPIAWLLLAAILYVTISPIQARPVTHQPVSVERLVAFGLLGLAFVIGYPRRWLLAACFVIGLAFVFEAAQLLAATRHARFDDALVKAIGAAIGVTIGVTINRLSLLRH</sequence>
<evidence type="ECO:0000313" key="3">
    <source>
        <dbReference type="EMBL" id="MBS3652396.1"/>
    </source>
</evidence>
<evidence type="ECO:0000313" key="4">
    <source>
        <dbReference type="Proteomes" id="UP000680348"/>
    </source>
</evidence>
<dbReference type="PIRSF" id="PIRSF033367">
    <property type="entry name" value="UCP033367_VanZ"/>
    <property type="match status" value="1"/>
</dbReference>
<accession>A0A942E2Q0</accession>
<organism evidence="3 4">
    <name type="scientific">Pseudaminobacter soli</name>
    <name type="common">ex Zhang et al. 2022</name>
    <dbReference type="NCBI Taxonomy" id="2831468"/>
    <lineage>
        <taxon>Bacteria</taxon>
        <taxon>Pseudomonadati</taxon>
        <taxon>Pseudomonadota</taxon>
        <taxon>Alphaproteobacteria</taxon>
        <taxon>Hyphomicrobiales</taxon>
        <taxon>Phyllobacteriaceae</taxon>
        <taxon>Pseudaminobacter</taxon>
    </lineage>
</organism>
<proteinExistence type="predicted"/>